<accession>A0A5E4NC70</accession>
<feature type="region of interest" description="Disordered" evidence="1">
    <location>
        <begin position="274"/>
        <end position="306"/>
    </location>
</feature>
<feature type="compositionally biased region" description="Polar residues" evidence="1">
    <location>
        <begin position="125"/>
        <end position="156"/>
    </location>
</feature>
<feature type="compositionally biased region" description="Low complexity" evidence="1">
    <location>
        <begin position="290"/>
        <end position="302"/>
    </location>
</feature>
<dbReference type="OrthoDB" id="6631045at2759"/>
<proteinExistence type="predicted"/>
<protein>
    <submittedName>
        <fullName evidence="2">Uncharacterized protein</fullName>
    </submittedName>
</protein>
<evidence type="ECO:0000256" key="1">
    <source>
        <dbReference type="SAM" id="MobiDB-lite"/>
    </source>
</evidence>
<gene>
    <name evidence="2" type="ORF">CINCED_3A000070</name>
</gene>
<reference evidence="2 3" key="1">
    <citation type="submission" date="2019-08" db="EMBL/GenBank/DDBJ databases">
        <authorList>
            <person name="Alioto T."/>
            <person name="Alioto T."/>
            <person name="Gomez Garrido J."/>
        </authorList>
    </citation>
    <scope>NUCLEOTIDE SEQUENCE [LARGE SCALE GENOMIC DNA]</scope>
</reference>
<feature type="compositionally biased region" description="Acidic residues" evidence="1">
    <location>
        <begin position="210"/>
        <end position="228"/>
    </location>
</feature>
<dbReference type="Proteomes" id="UP000325440">
    <property type="component" value="Unassembled WGS sequence"/>
</dbReference>
<dbReference type="AlphaFoldDB" id="A0A5E4NC70"/>
<feature type="compositionally biased region" description="Polar residues" evidence="1">
    <location>
        <begin position="189"/>
        <end position="201"/>
    </location>
</feature>
<dbReference type="EMBL" id="CABPRJ010001900">
    <property type="protein sequence ID" value="VVC40053.1"/>
    <property type="molecule type" value="Genomic_DNA"/>
</dbReference>
<feature type="compositionally biased region" description="Low complexity" evidence="1">
    <location>
        <begin position="176"/>
        <end position="188"/>
    </location>
</feature>
<evidence type="ECO:0000313" key="3">
    <source>
        <dbReference type="Proteomes" id="UP000325440"/>
    </source>
</evidence>
<name>A0A5E4NC70_9HEMI</name>
<keyword evidence="3" id="KW-1185">Reference proteome</keyword>
<feature type="region of interest" description="Disordered" evidence="1">
    <location>
        <begin position="120"/>
        <end position="232"/>
    </location>
</feature>
<feature type="compositionally biased region" description="Low complexity" evidence="1">
    <location>
        <begin position="8"/>
        <end position="19"/>
    </location>
</feature>
<evidence type="ECO:0000313" key="2">
    <source>
        <dbReference type="EMBL" id="VVC40053.1"/>
    </source>
</evidence>
<feature type="region of interest" description="Disordered" evidence="1">
    <location>
        <begin position="1"/>
        <end position="22"/>
    </location>
</feature>
<sequence length="384" mass="40420">MNRGCGGRAQRQSTRARSAVLAGQNRPSGVDVVVASAVFLAALSPNITASVVEQPAAWGARRASAAGGAAAAGAAVAVAFATAAGPLRTPRQRPQQQQQQQLQHRMPLTTVFQNSIESPTAPGQVEQQQLRRPSESLPTGCQLLSSHQPPLSTATADRNPALQPLPQTLVGEEQLQQQQQSSQSSSASVTSPGRPSDASTKQQQQQLHDIEEEEDDDQLTTTLGDDDCPLSGSSCSLTVRKTANSPSPTFSSGQPAATASWAKAAAPAVTAAVATSSSAAERKRKKNLRTKSVTSTTSSDTCGSGGATERGSFAVLLTNQAAAAAAIAKMQAEQGSIGDLQKYHKFLRNRRHTLANVRRKIWYFPGTSKQKVHKVVQIIEIMSV</sequence>
<organism evidence="2 3">
    <name type="scientific">Cinara cedri</name>
    <dbReference type="NCBI Taxonomy" id="506608"/>
    <lineage>
        <taxon>Eukaryota</taxon>
        <taxon>Metazoa</taxon>
        <taxon>Ecdysozoa</taxon>
        <taxon>Arthropoda</taxon>
        <taxon>Hexapoda</taxon>
        <taxon>Insecta</taxon>
        <taxon>Pterygota</taxon>
        <taxon>Neoptera</taxon>
        <taxon>Paraneoptera</taxon>
        <taxon>Hemiptera</taxon>
        <taxon>Sternorrhyncha</taxon>
        <taxon>Aphidomorpha</taxon>
        <taxon>Aphidoidea</taxon>
        <taxon>Aphididae</taxon>
        <taxon>Lachninae</taxon>
        <taxon>Cinara</taxon>
    </lineage>
</organism>